<dbReference type="Pfam" id="PF00534">
    <property type="entry name" value="Glycos_transf_1"/>
    <property type="match status" value="1"/>
</dbReference>
<dbReference type="PANTHER" id="PTHR46401">
    <property type="entry name" value="GLYCOSYLTRANSFERASE WBBK-RELATED"/>
    <property type="match status" value="1"/>
</dbReference>
<dbReference type="OrthoDB" id="9767517at2"/>
<gene>
    <name evidence="4" type="ORF">SAMN06295933_3025</name>
</gene>
<evidence type="ECO:0000256" key="1">
    <source>
        <dbReference type="ARBA" id="ARBA00022679"/>
    </source>
</evidence>
<name>A0A1X7EIP8_9BACT</name>
<keyword evidence="2" id="KW-0472">Membrane</keyword>
<dbReference type="SUPFAM" id="SSF53756">
    <property type="entry name" value="UDP-Glycosyltransferase/glycogen phosphorylase"/>
    <property type="match status" value="1"/>
</dbReference>
<proteinExistence type="predicted"/>
<protein>
    <submittedName>
        <fullName evidence="4">Glycosyltransferase involved in cell wall bisynthesis</fullName>
    </submittedName>
</protein>
<sequence length="493" mass="57547">MSKKVIYYDLSRLLNRSVASHATGIDRVDIRYAMYFLEDKESEFNGLIQIAGFYFVVEIGIVALFLNALFDKWMGNGCIDFNFEKFKRAQYDYGKKGAQGSYESINVELLNIFERNRTCNCLYFNCSHYGIADNIKVIQTMKVLGRIKFCYYLHDIIPIEFPEYVRDGDDLIHFDRVKVMLTYGDIIYVNSNYTRKQLQNFCNRYSFEPPFVVVTRIGVEDCFLQKEICKPRFLDKKILSKYFVYVSTIEPRKNHLLLLNVWRQIVEDVVDPPYLVLVGHRGWNNQIVFDMLDRALALKEYVIELNDIADADLVSLIKNAKAMLFPSFSEGWGMPLVESAALQVPVICSDIDVFHEAGQNMMKYINSIDGGQWKKTLIQFGDCTEERELIVRSLVTFDVPTWQDHFEQVEKGISCLEYHYSEAKVTNLSVLDDFKNHLRQMPKASGNAKVNVLRSLELYEIKIAKFLQHVEFKQPKCKIIFDLLRKVYWSFKN</sequence>
<keyword evidence="5" id="KW-1185">Reference proteome</keyword>
<dbReference type="Proteomes" id="UP000192906">
    <property type="component" value="Unassembled WGS sequence"/>
</dbReference>
<evidence type="ECO:0000313" key="4">
    <source>
        <dbReference type="EMBL" id="SMF34661.1"/>
    </source>
</evidence>
<dbReference type="PANTHER" id="PTHR46401:SF2">
    <property type="entry name" value="GLYCOSYLTRANSFERASE WBBK-RELATED"/>
    <property type="match status" value="1"/>
</dbReference>
<evidence type="ECO:0000313" key="5">
    <source>
        <dbReference type="Proteomes" id="UP000192906"/>
    </source>
</evidence>
<feature type="domain" description="Glycosyl transferase family 1" evidence="3">
    <location>
        <begin position="240"/>
        <end position="356"/>
    </location>
</feature>
<reference evidence="5" key="1">
    <citation type="submission" date="2017-04" db="EMBL/GenBank/DDBJ databases">
        <authorList>
            <person name="Varghese N."/>
            <person name="Submissions S."/>
        </authorList>
    </citation>
    <scope>NUCLEOTIDE SEQUENCE [LARGE SCALE GENOMIC DNA]</scope>
    <source>
        <strain evidence="5">K3S</strain>
    </source>
</reference>
<dbReference type="Gene3D" id="3.40.50.2000">
    <property type="entry name" value="Glycogen Phosphorylase B"/>
    <property type="match status" value="1"/>
</dbReference>
<keyword evidence="2" id="KW-1133">Transmembrane helix</keyword>
<dbReference type="GO" id="GO:0016757">
    <property type="term" value="F:glycosyltransferase activity"/>
    <property type="evidence" value="ECO:0007669"/>
    <property type="project" value="InterPro"/>
</dbReference>
<evidence type="ECO:0000256" key="2">
    <source>
        <dbReference type="SAM" id="Phobius"/>
    </source>
</evidence>
<keyword evidence="1 4" id="KW-0808">Transferase</keyword>
<dbReference type="RefSeq" id="WP_085103702.1">
    <property type="nucleotide sequence ID" value="NZ_FWZU01000005.1"/>
</dbReference>
<feature type="transmembrane region" description="Helical" evidence="2">
    <location>
        <begin position="46"/>
        <end position="66"/>
    </location>
</feature>
<keyword evidence="2" id="KW-0812">Transmembrane</keyword>
<organism evidence="4 5">
    <name type="scientific">Desulfovibrio gilichinskyi</name>
    <dbReference type="NCBI Taxonomy" id="1519643"/>
    <lineage>
        <taxon>Bacteria</taxon>
        <taxon>Pseudomonadati</taxon>
        <taxon>Thermodesulfobacteriota</taxon>
        <taxon>Desulfovibrionia</taxon>
        <taxon>Desulfovibrionales</taxon>
        <taxon>Desulfovibrionaceae</taxon>
        <taxon>Desulfovibrio</taxon>
    </lineage>
</organism>
<dbReference type="EMBL" id="FWZU01000005">
    <property type="protein sequence ID" value="SMF34661.1"/>
    <property type="molecule type" value="Genomic_DNA"/>
</dbReference>
<dbReference type="STRING" id="1519643.SAMN06295933_3025"/>
<evidence type="ECO:0000259" key="3">
    <source>
        <dbReference type="Pfam" id="PF00534"/>
    </source>
</evidence>
<accession>A0A1X7EIP8</accession>
<dbReference type="CDD" id="cd03809">
    <property type="entry name" value="GT4_MtfB-like"/>
    <property type="match status" value="1"/>
</dbReference>
<dbReference type="AlphaFoldDB" id="A0A1X7EIP8"/>
<dbReference type="InterPro" id="IPR001296">
    <property type="entry name" value="Glyco_trans_1"/>
</dbReference>